<keyword evidence="2" id="KW-0808">Transferase</keyword>
<sequence>MSNIKDLFFIKNKRQEIQYYNLFLKNKNFSIPKKLSIDLSKVTNNIFIINLEKDKDKKNEMEKKLINYGIKNYEFILGIIPKNQYLELFENISKDKDHIGRINYVGELGCFLSHQKIWNKVINEDIENCIILEDDIFFHLKFQEILDKNINVFDTYDIVFLGANQSIFTNKIIQNIKNNYKENKNYYLSNHLIGEKNVFTYGTFSYFIKNKTIKLFLNEINNKDFRWRTIDTFIHNTIEKYKLKSCVFFPNLIISDVSKSSIREGRDLIPFAYGRKWNLPLYDFNFPN</sequence>
<proteinExistence type="predicted"/>
<feature type="domain" description="Glycosyl transferase family 25" evidence="1">
    <location>
        <begin position="45"/>
        <end position="224"/>
    </location>
</feature>
<evidence type="ECO:0000313" key="2">
    <source>
        <dbReference type="EMBL" id="QDY52113.1"/>
    </source>
</evidence>
<name>A0A5B8HWI2_9VIRU</name>
<dbReference type="EMBL" id="MK250087">
    <property type="protein sequence ID" value="QDY52113.1"/>
    <property type="molecule type" value="Genomic_DNA"/>
</dbReference>
<dbReference type="GO" id="GO:0016740">
    <property type="term" value="F:transferase activity"/>
    <property type="evidence" value="ECO:0007669"/>
    <property type="project" value="UniProtKB-KW"/>
</dbReference>
<organism evidence="2">
    <name type="scientific">Mimiviridae sp. ChoanoV1</name>
    <dbReference type="NCBI Taxonomy" id="2596887"/>
    <lineage>
        <taxon>Viruses</taxon>
        <taxon>Varidnaviria</taxon>
        <taxon>Bamfordvirae</taxon>
        <taxon>Nucleocytoviricota</taxon>
        <taxon>Megaviricetes</taxon>
        <taxon>Imitervirales</taxon>
        <taxon>Schizomimiviridae</taxon>
    </lineage>
</organism>
<dbReference type="InterPro" id="IPR002654">
    <property type="entry name" value="Glyco_trans_25"/>
</dbReference>
<protein>
    <submittedName>
        <fullName evidence="2">Glycosyltransferase family 25</fullName>
    </submittedName>
</protein>
<evidence type="ECO:0000259" key="1">
    <source>
        <dbReference type="Pfam" id="PF01755"/>
    </source>
</evidence>
<dbReference type="Pfam" id="PF01755">
    <property type="entry name" value="Glyco_transf_25"/>
    <property type="match status" value="1"/>
</dbReference>
<accession>A0A5B8HWI2</accession>
<dbReference type="CDD" id="cd06532">
    <property type="entry name" value="Glyco_transf_25"/>
    <property type="match status" value="1"/>
</dbReference>
<reference evidence="2" key="1">
    <citation type="submission" date="2018-11" db="EMBL/GenBank/DDBJ databases">
        <title>A distinct lineage of giant viruses engineers rhodopsin photosystems in predatory marine eukaryotes.</title>
        <authorList>
            <person name="Needham D.M."/>
            <person name="Yoshizawa S."/>
            <person name="Hosaka T."/>
            <person name="Poirier C."/>
            <person name="Choi C.-J."/>
            <person name="Hehenberger E."/>
            <person name="Irwin N.A.T."/>
            <person name="Wilken S."/>
            <person name="Yung C.-M."/>
            <person name="Bachy C."/>
            <person name="Kurihara R."/>
            <person name="Nakajima Y."/>
            <person name="Kojima K."/>
            <person name="Kimura-Someya T."/>
            <person name="Leonard G."/>
            <person name="Malmstrom R.R."/>
            <person name="Mende D."/>
            <person name="Olson D.K."/>
            <person name="Sudo Y."/>
            <person name="Sudek S."/>
            <person name="Richards T.A."/>
            <person name="DeLong E.F."/>
            <person name="Keeling P.J."/>
            <person name="Santoro A.E."/>
            <person name="Shirouzu M."/>
            <person name="Iwasaki W."/>
            <person name="Worden A.Z."/>
        </authorList>
    </citation>
    <scope>NUCLEOTIDE SEQUENCE</scope>
</reference>
<gene>
    <name evidence="2" type="ORF">3_92</name>
</gene>